<protein>
    <recommendedName>
        <fullName evidence="3">DUF4236 domain-containing protein</fullName>
    </recommendedName>
</protein>
<organism evidence="1 2">
    <name type="scientific">Pseudoxanthomonas putridarboris</name>
    <dbReference type="NCBI Taxonomy" id="752605"/>
    <lineage>
        <taxon>Bacteria</taxon>
        <taxon>Pseudomonadati</taxon>
        <taxon>Pseudomonadota</taxon>
        <taxon>Gammaproteobacteria</taxon>
        <taxon>Lysobacterales</taxon>
        <taxon>Lysobacteraceae</taxon>
        <taxon>Pseudoxanthomonas</taxon>
    </lineage>
</organism>
<reference evidence="1 2" key="1">
    <citation type="submission" date="2024-04" db="EMBL/GenBank/DDBJ databases">
        <title>Draft genome sequence of Pseudoxanthomonas putridarboris WD12.</title>
        <authorList>
            <person name="Oh J."/>
        </authorList>
    </citation>
    <scope>NUCLEOTIDE SEQUENCE [LARGE SCALE GENOMIC DNA]</scope>
    <source>
        <strain evidence="1 2">WD12</strain>
    </source>
</reference>
<dbReference type="Proteomes" id="UP001459204">
    <property type="component" value="Unassembled WGS sequence"/>
</dbReference>
<gene>
    <name evidence="1" type="ORF">AAD027_15680</name>
</gene>
<sequence length="88" mass="9865">MPPSLAPATWHVRARRWLAQWFRTLAGPSSLSPATGRSTVRLPFAGRALGFREFTVPRRLADAGKLRLRVKSTGFSARIARLPTRKPR</sequence>
<dbReference type="EMBL" id="JBBWWT010000008">
    <property type="protein sequence ID" value="MEL1265796.1"/>
    <property type="molecule type" value="Genomic_DNA"/>
</dbReference>
<evidence type="ECO:0000313" key="1">
    <source>
        <dbReference type="EMBL" id="MEL1265796.1"/>
    </source>
</evidence>
<name>A0ABU9J3J5_9GAMM</name>
<evidence type="ECO:0008006" key="3">
    <source>
        <dbReference type="Google" id="ProtNLM"/>
    </source>
</evidence>
<dbReference type="RefSeq" id="WP_341726967.1">
    <property type="nucleotide sequence ID" value="NZ_JBBWWT010000008.1"/>
</dbReference>
<evidence type="ECO:0000313" key="2">
    <source>
        <dbReference type="Proteomes" id="UP001459204"/>
    </source>
</evidence>
<comment type="caution">
    <text evidence="1">The sequence shown here is derived from an EMBL/GenBank/DDBJ whole genome shotgun (WGS) entry which is preliminary data.</text>
</comment>
<proteinExistence type="predicted"/>
<accession>A0ABU9J3J5</accession>
<keyword evidence="2" id="KW-1185">Reference proteome</keyword>